<reference evidence="1" key="1">
    <citation type="submission" date="2022-08" db="EMBL/GenBank/DDBJ databases">
        <title>Genome Sequence of Pycnoporus sanguineus.</title>
        <authorList>
            <person name="Buettner E."/>
        </authorList>
    </citation>
    <scope>NUCLEOTIDE SEQUENCE</scope>
    <source>
        <strain evidence="1">CG-C14</strain>
    </source>
</reference>
<evidence type="ECO:0000313" key="2">
    <source>
        <dbReference type="Proteomes" id="UP001144978"/>
    </source>
</evidence>
<organism evidence="1 2">
    <name type="scientific">Trametes sanguinea</name>
    <dbReference type="NCBI Taxonomy" id="158606"/>
    <lineage>
        <taxon>Eukaryota</taxon>
        <taxon>Fungi</taxon>
        <taxon>Dikarya</taxon>
        <taxon>Basidiomycota</taxon>
        <taxon>Agaricomycotina</taxon>
        <taxon>Agaricomycetes</taxon>
        <taxon>Polyporales</taxon>
        <taxon>Polyporaceae</taxon>
        <taxon>Trametes</taxon>
    </lineage>
</organism>
<sequence>MIDPSTVTTEAARRAQSSLPTKTRSEATISHQPPEPSTPAPGDSDSEDDSDDEDESGENLSMSPIDIRVIRRLAARANVLPVIAKADSLTDGKLAAIKKVVRRDLHAANLDFGVFGPVLAGEERPKSSASPTNGSTNGHRDSNGSGTAGGHSDEENEEMTLPTCLSVSSLDPVSRVGRVFSMSSLGDGKPGQLEESHSLLVGT</sequence>
<proteinExistence type="predicted"/>
<accession>A0ACC1P203</accession>
<evidence type="ECO:0000313" key="1">
    <source>
        <dbReference type="EMBL" id="KAJ2985268.1"/>
    </source>
</evidence>
<gene>
    <name evidence="1" type="ORF">NUW54_g10205</name>
</gene>
<keyword evidence="2" id="KW-1185">Reference proteome</keyword>
<dbReference type="Proteomes" id="UP001144978">
    <property type="component" value="Unassembled WGS sequence"/>
</dbReference>
<dbReference type="EMBL" id="JANSHE010003621">
    <property type="protein sequence ID" value="KAJ2985268.1"/>
    <property type="molecule type" value="Genomic_DNA"/>
</dbReference>
<name>A0ACC1P203_9APHY</name>
<comment type="caution">
    <text evidence="1">The sequence shown here is derived from an EMBL/GenBank/DDBJ whole genome shotgun (WGS) entry which is preliminary data.</text>
</comment>
<protein>
    <submittedName>
        <fullName evidence="1">Uncharacterized protein</fullName>
    </submittedName>
</protein>